<evidence type="ECO:0000259" key="4">
    <source>
        <dbReference type="Pfam" id="PF07686"/>
    </source>
</evidence>
<reference evidence="6" key="1">
    <citation type="submission" date="2018-06" db="EMBL/GenBank/DDBJ databases">
        <title>Genome assembly of Danube salmon.</title>
        <authorList>
            <person name="Macqueen D.J."/>
            <person name="Gundappa M.K."/>
        </authorList>
    </citation>
    <scope>NUCLEOTIDE SEQUENCE [LARGE SCALE GENOMIC DNA]</scope>
</reference>
<evidence type="ECO:0000256" key="2">
    <source>
        <dbReference type="ARBA" id="ARBA00022692"/>
    </source>
</evidence>
<dbReference type="STRING" id="62062.ENSHHUP00000013247"/>
<dbReference type="GeneTree" id="ENSGT01100000263603"/>
<dbReference type="GO" id="GO:0004888">
    <property type="term" value="F:transmembrane signaling receptor activity"/>
    <property type="evidence" value="ECO:0007669"/>
    <property type="project" value="TreeGrafter"/>
</dbReference>
<sequence>MKGPTGVEWTNLIHLTVIPSCNYPEDHKDSIKYFCKGKCSGKDILVETNGSKTVTQGRYSIEDKVDVFYVTFKNLRKTDSGTYWCGVGRYVPDTFQEVRLTVIDGKPHVSTTLPNLSTTFMASGDISVGPLQRTGLIHLSLAIILSPSDNFNMLLFNSIGYYRQNQLCSTDGHVVMLMI</sequence>
<comment type="subcellular location">
    <subcellularLocation>
        <location evidence="1">Membrane</location>
    </subcellularLocation>
</comment>
<dbReference type="GO" id="GO:0005886">
    <property type="term" value="C:plasma membrane"/>
    <property type="evidence" value="ECO:0007669"/>
    <property type="project" value="TreeGrafter"/>
</dbReference>
<dbReference type="InterPro" id="IPR013106">
    <property type="entry name" value="Ig_V-set"/>
</dbReference>
<keyword evidence="3" id="KW-0472">Membrane</keyword>
<accession>A0A4W5KB49</accession>
<reference evidence="5" key="2">
    <citation type="submission" date="2025-08" db="UniProtKB">
        <authorList>
            <consortium name="Ensembl"/>
        </authorList>
    </citation>
    <scope>IDENTIFICATION</scope>
</reference>
<dbReference type="InterPro" id="IPR036179">
    <property type="entry name" value="Ig-like_dom_sf"/>
</dbReference>
<dbReference type="Ensembl" id="ENSHHUT00000013677.1">
    <property type="protein sequence ID" value="ENSHHUP00000013247.1"/>
    <property type="gene ID" value="ENSHHUG00000008133.1"/>
</dbReference>
<keyword evidence="2" id="KW-0812">Transmembrane</keyword>
<evidence type="ECO:0000313" key="5">
    <source>
        <dbReference type="Ensembl" id="ENSHHUP00000013247.1"/>
    </source>
</evidence>
<dbReference type="AlphaFoldDB" id="A0A4W5KB49"/>
<evidence type="ECO:0000256" key="1">
    <source>
        <dbReference type="ARBA" id="ARBA00004370"/>
    </source>
</evidence>
<protein>
    <recommendedName>
        <fullName evidence="4">Immunoglobulin V-set domain-containing protein</fullName>
    </recommendedName>
</protein>
<dbReference type="Pfam" id="PF07686">
    <property type="entry name" value="V-set"/>
    <property type="match status" value="1"/>
</dbReference>
<dbReference type="PANTHER" id="PTHR11860">
    <property type="entry name" value="POLYMERIC-IMMUNOGLOBULIN RECEPTOR"/>
    <property type="match status" value="1"/>
</dbReference>
<feature type="domain" description="Immunoglobulin V-set" evidence="4">
    <location>
        <begin position="20"/>
        <end position="102"/>
    </location>
</feature>
<reference evidence="5" key="3">
    <citation type="submission" date="2025-09" db="UniProtKB">
        <authorList>
            <consortium name="Ensembl"/>
        </authorList>
    </citation>
    <scope>IDENTIFICATION</scope>
</reference>
<organism evidence="5 6">
    <name type="scientific">Hucho hucho</name>
    <name type="common">huchen</name>
    <dbReference type="NCBI Taxonomy" id="62062"/>
    <lineage>
        <taxon>Eukaryota</taxon>
        <taxon>Metazoa</taxon>
        <taxon>Chordata</taxon>
        <taxon>Craniata</taxon>
        <taxon>Vertebrata</taxon>
        <taxon>Euteleostomi</taxon>
        <taxon>Actinopterygii</taxon>
        <taxon>Neopterygii</taxon>
        <taxon>Teleostei</taxon>
        <taxon>Protacanthopterygii</taxon>
        <taxon>Salmoniformes</taxon>
        <taxon>Salmonidae</taxon>
        <taxon>Salmoninae</taxon>
        <taxon>Hucho</taxon>
    </lineage>
</organism>
<proteinExistence type="predicted"/>
<evidence type="ECO:0000313" key="6">
    <source>
        <dbReference type="Proteomes" id="UP000314982"/>
    </source>
</evidence>
<evidence type="ECO:0000256" key="3">
    <source>
        <dbReference type="ARBA" id="ARBA00023136"/>
    </source>
</evidence>
<keyword evidence="6" id="KW-1185">Reference proteome</keyword>
<dbReference type="InterPro" id="IPR013783">
    <property type="entry name" value="Ig-like_fold"/>
</dbReference>
<dbReference type="Gene3D" id="2.60.40.10">
    <property type="entry name" value="Immunoglobulins"/>
    <property type="match status" value="1"/>
</dbReference>
<name>A0A4W5KB49_9TELE</name>
<dbReference type="InterPro" id="IPR050671">
    <property type="entry name" value="CD300_family_receptors"/>
</dbReference>
<dbReference type="SUPFAM" id="SSF48726">
    <property type="entry name" value="Immunoglobulin"/>
    <property type="match status" value="1"/>
</dbReference>
<dbReference type="PANTHER" id="PTHR11860:SF87">
    <property type="entry name" value="CMRF35-LIKE MOLECULE 8"/>
    <property type="match status" value="1"/>
</dbReference>
<dbReference type="Proteomes" id="UP000314982">
    <property type="component" value="Unassembled WGS sequence"/>
</dbReference>